<dbReference type="EMBL" id="MT631190">
    <property type="protein sequence ID" value="QNO46457.1"/>
    <property type="molecule type" value="Genomic_DNA"/>
</dbReference>
<name>A0A7G9YEM3_9EURY</name>
<organism evidence="1">
    <name type="scientific">Candidatus Methanogaster sp. ANME-2c ERB4</name>
    <dbReference type="NCBI Taxonomy" id="2759911"/>
    <lineage>
        <taxon>Archaea</taxon>
        <taxon>Methanobacteriati</taxon>
        <taxon>Methanobacteriota</taxon>
        <taxon>Stenosarchaea group</taxon>
        <taxon>Methanomicrobia</taxon>
        <taxon>Methanosarcinales</taxon>
        <taxon>ANME-2 cluster</taxon>
        <taxon>Candidatus Methanogasteraceae</taxon>
        <taxon>Candidatus Methanogaster</taxon>
    </lineage>
</organism>
<accession>A0A7G9YEM3</accession>
<proteinExistence type="predicted"/>
<protein>
    <submittedName>
        <fullName evidence="1">Uncharacterized protein</fullName>
    </submittedName>
</protein>
<evidence type="ECO:0000313" key="1">
    <source>
        <dbReference type="EMBL" id="QNO46457.1"/>
    </source>
</evidence>
<reference evidence="1" key="1">
    <citation type="submission" date="2020-06" db="EMBL/GenBank/DDBJ databases">
        <title>Unique genomic features of the anaerobic methanotrophic archaea.</title>
        <authorList>
            <person name="Chadwick G.L."/>
            <person name="Skennerton C.T."/>
            <person name="Laso-Perez R."/>
            <person name="Leu A.O."/>
            <person name="Speth D.R."/>
            <person name="Yu H."/>
            <person name="Morgan-Lang C."/>
            <person name="Hatzenpichler R."/>
            <person name="Goudeau D."/>
            <person name="Malmstrom R."/>
            <person name="Brazelton W.J."/>
            <person name="Woyke T."/>
            <person name="Hallam S.J."/>
            <person name="Tyson G.W."/>
            <person name="Wegener G."/>
            <person name="Boetius A."/>
            <person name="Orphan V."/>
        </authorList>
    </citation>
    <scope>NUCLEOTIDE SEQUENCE</scope>
</reference>
<dbReference type="AlphaFoldDB" id="A0A7G9YEM3"/>
<gene>
    <name evidence="1" type="ORF">KCGBEFIM_00032</name>
</gene>
<sequence>MPLDYTAECAEPRRGLKTVLKLSALRVLRVMYHLIFRQCLPEHFSSAEEAGEFWDARSAADYWDELGEEEMEFEIEKRTFLVPMNAHIYHLAEKQAEARHSTVEHIINTLLDRELVGTKQ</sequence>